<organism evidence="1 2">
    <name type="scientific">Bradyrhizobium hipponense</name>
    <dbReference type="NCBI Taxonomy" id="2605638"/>
    <lineage>
        <taxon>Bacteria</taxon>
        <taxon>Pseudomonadati</taxon>
        <taxon>Pseudomonadota</taxon>
        <taxon>Alphaproteobacteria</taxon>
        <taxon>Hyphomicrobiales</taxon>
        <taxon>Nitrobacteraceae</taxon>
        <taxon>Bradyrhizobium</taxon>
    </lineage>
</organism>
<proteinExistence type="predicted"/>
<dbReference type="Proteomes" id="UP000324797">
    <property type="component" value="Unassembled WGS sequence"/>
</dbReference>
<comment type="caution">
    <text evidence="1">The sequence shown here is derived from an EMBL/GenBank/DDBJ whole genome shotgun (WGS) entry which is preliminary data.</text>
</comment>
<dbReference type="RefSeq" id="WP_148740394.1">
    <property type="nucleotide sequence ID" value="NZ_VSTH01000051.1"/>
</dbReference>
<evidence type="ECO:0000313" key="1">
    <source>
        <dbReference type="EMBL" id="TYO65460.1"/>
    </source>
</evidence>
<accession>A0A5S4YM72</accession>
<protein>
    <submittedName>
        <fullName evidence="1">Uncharacterized protein</fullName>
    </submittedName>
</protein>
<evidence type="ECO:0000313" key="2">
    <source>
        <dbReference type="Proteomes" id="UP000324797"/>
    </source>
</evidence>
<name>A0A5S4YM72_9BRAD</name>
<gene>
    <name evidence="1" type="ORF">FXV83_16120</name>
</gene>
<dbReference type="AlphaFoldDB" id="A0A5S4YM72"/>
<dbReference type="EMBL" id="VSTH01000051">
    <property type="protein sequence ID" value="TYO65460.1"/>
    <property type="molecule type" value="Genomic_DNA"/>
</dbReference>
<reference evidence="1 2" key="1">
    <citation type="submission" date="2019-08" db="EMBL/GenBank/DDBJ databases">
        <title>Bradyrhizobium hipponensis sp. nov., a rhizobium isolated from a Lupinus angustifolius root nodule in Tunisia.</title>
        <authorList>
            <person name="Off K."/>
            <person name="Rejili M."/>
            <person name="Mars M."/>
            <person name="Brachmann A."/>
            <person name="Marin M."/>
        </authorList>
    </citation>
    <scope>NUCLEOTIDE SEQUENCE [LARGE SCALE GENOMIC DNA]</scope>
    <source>
        <strain evidence="2">aSej3</strain>
    </source>
</reference>
<sequence length="151" mass="16648">MSDDHRIVLSAPALRITAGEHRALLEIRDLFAKGVFKHDPALEADKPDGFNMDQAETETSCGTTCCIGGWVWAAMSRDRTTSSPTAGRYVTHDRSFALRALYYPDQNEIQDMAYSDITPGAALCAIDSFLATGDPDWYRACGFHLVEDQLA</sequence>
<keyword evidence="2" id="KW-1185">Reference proteome</keyword>